<proteinExistence type="predicted"/>
<evidence type="ECO:0000256" key="2">
    <source>
        <dbReference type="SAM" id="Phobius"/>
    </source>
</evidence>
<gene>
    <name evidence="3" type="ORF">V9T40_004898</name>
</gene>
<keyword evidence="2" id="KW-0472">Membrane</keyword>
<dbReference type="EMBL" id="JBBCAQ010000032">
    <property type="protein sequence ID" value="KAK7583935.1"/>
    <property type="molecule type" value="Genomic_DNA"/>
</dbReference>
<comment type="caution">
    <text evidence="3">The sequence shown here is derived from an EMBL/GenBank/DDBJ whole genome shotgun (WGS) entry which is preliminary data.</text>
</comment>
<feature type="transmembrane region" description="Helical" evidence="2">
    <location>
        <begin position="39"/>
        <end position="62"/>
    </location>
</feature>
<reference evidence="3 4" key="1">
    <citation type="submission" date="2024-03" db="EMBL/GenBank/DDBJ databases">
        <title>Adaptation during the transition from Ophiocordyceps entomopathogen to insect associate is accompanied by gene loss and intensified selection.</title>
        <authorList>
            <person name="Ward C.M."/>
            <person name="Onetto C.A."/>
            <person name="Borneman A.R."/>
        </authorList>
    </citation>
    <scope>NUCLEOTIDE SEQUENCE [LARGE SCALE GENOMIC DNA]</scope>
    <source>
        <strain evidence="3">AWRI1</strain>
        <tissue evidence="3">Single Adult Female</tissue>
    </source>
</reference>
<evidence type="ECO:0000313" key="3">
    <source>
        <dbReference type="EMBL" id="KAK7583935.1"/>
    </source>
</evidence>
<keyword evidence="2" id="KW-1133">Transmembrane helix</keyword>
<keyword evidence="2" id="KW-0812">Transmembrane</keyword>
<protein>
    <submittedName>
        <fullName evidence="3">Uncharacterized protein</fullName>
    </submittedName>
</protein>
<feature type="compositionally biased region" description="Polar residues" evidence="1">
    <location>
        <begin position="1"/>
        <end position="13"/>
    </location>
</feature>
<name>A0AAN9Y3I8_9HEMI</name>
<evidence type="ECO:0000313" key="4">
    <source>
        <dbReference type="Proteomes" id="UP001367676"/>
    </source>
</evidence>
<dbReference type="Proteomes" id="UP001367676">
    <property type="component" value="Unassembled WGS sequence"/>
</dbReference>
<organism evidence="3 4">
    <name type="scientific">Parthenolecanium corni</name>
    <dbReference type="NCBI Taxonomy" id="536013"/>
    <lineage>
        <taxon>Eukaryota</taxon>
        <taxon>Metazoa</taxon>
        <taxon>Ecdysozoa</taxon>
        <taxon>Arthropoda</taxon>
        <taxon>Hexapoda</taxon>
        <taxon>Insecta</taxon>
        <taxon>Pterygota</taxon>
        <taxon>Neoptera</taxon>
        <taxon>Paraneoptera</taxon>
        <taxon>Hemiptera</taxon>
        <taxon>Sternorrhyncha</taxon>
        <taxon>Coccoidea</taxon>
        <taxon>Coccidae</taxon>
        <taxon>Parthenolecanium</taxon>
    </lineage>
</organism>
<evidence type="ECO:0000256" key="1">
    <source>
        <dbReference type="SAM" id="MobiDB-lite"/>
    </source>
</evidence>
<feature type="region of interest" description="Disordered" evidence="1">
    <location>
        <begin position="1"/>
        <end position="26"/>
    </location>
</feature>
<sequence>MATFTQPSKQPTPRQGRKEREHGTVTSPGFGNTMKLFNYLYILCLIGLIGAFCGANFGLSYLTDRLRCALNYDLRVDMKINDDGTGADLGDLPVDAEEGANGAGAIGASPALKFPQFHISGVENLAGSGNAGEMMSTILKQITEKLNGTDELLNLEDKLQRRVQSLFADERMRDTVMRNLGSSNSLDLLRGVIDERYLTTAVHDTEAQRTSTGAADGGLLASLLQTDLRQRRL</sequence>
<accession>A0AAN9Y3I8</accession>
<dbReference type="AlphaFoldDB" id="A0AAN9Y3I8"/>
<keyword evidence="4" id="KW-1185">Reference proteome</keyword>